<dbReference type="SUPFAM" id="SSF159006">
    <property type="entry name" value="YopX-like"/>
    <property type="match status" value="1"/>
</dbReference>
<protein>
    <submittedName>
        <fullName evidence="2">YopX protein</fullName>
    </submittedName>
</protein>
<sequence length="128" mass="14639">MAYLAKFRVWDKAAKEFTIKGFSLTLDGKLLRMGQPVSNDGNFILHAFTGMKDKYDKELYEDDVIEHTIAKGGNLTQEVGVIKYNNEHGAFYLENGPPLLQLFSIRKVGNPYENPILFDLYFKNKVQS</sequence>
<evidence type="ECO:0000313" key="3">
    <source>
        <dbReference type="Proteomes" id="UP000245133"/>
    </source>
</evidence>
<proteinExistence type="predicted"/>
<dbReference type="EMBL" id="BFBB01000002">
    <property type="protein sequence ID" value="GBF49263.1"/>
    <property type="molecule type" value="Genomic_DNA"/>
</dbReference>
<organism evidence="2 3">
    <name type="scientific">Leptospira ryugenii</name>
    <dbReference type="NCBI Taxonomy" id="1917863"/>
    <lineage>
        <taxon>Bacteria</taxon>
        <taxon>Pseudomonadati</taxon>
        <taxon>Spirochaetota</taxon>
        <taxon>Spirochaetia</taxon>
        <taxon>Leptospirales</taxon>
        <taxon>Leptospiraceae</taxon>
        <taxon>Leptospira</taxon>
    </lineage>
</organism>
<gene>
    <name evidence="2" type="ORF">LPTSP4_07730</name>
</gene>
<evidence type="ECO:0000313" key="2">
    <source>
        <dbReference type="EMBL" id="GBF49263.1"/>
    </source>
</evidence>
<evidence type="ECO:0000259" key="1">
    <source>
        <dbReference type="Pfam" id="PF09643"/>
    </source>
</evidence>
<name>A0A2P2DXA8_9LEPT</name>
<dbReference type="InterPro" id="IPR019096">
    <property type="entry name" value="YopX_protein"/>
</dbReference>
<dbReference type="Pfam" id="PF09643">
    <property type="entry name" value="YopX"/>
    <property type="match status" value="1"/>
</dbReference>
<dbReference type="AlphaFoldDB" id="A0A2P2DXA8"/>
<dbReference type="OrthoDB" id="332493at2"/>
<dbReference type="InterPro" id="IPR023385">
    <property type="entry name" value="YopX-like_C"/>
</dbReference>
<feature type="domain" description="YopX protein" evidence="1">
    <location>
        <begin position="40"/>
        <end position="117"/>
    </location>
</feature>
<comment type="caution">
    <text evidence="2">The sequence shown here is derived from an EMBL/GenBank/DDBJ whole genome shotgun (WGS) entry which is preliminary data.</text>
</comment>
<dbReference type="Proteomes" id="UP000245133">
    <property type="component" value="Unassembled WGS sequence"/>
</dbReference>
<keyword evidence="3" id="KW-1185">Reference proteome</keyword>
<dbReference type="RefSeq" id="WP_108973872.1">
    <property type="nucleotide sequence ID" value="NZ_BFBB01000002.1"/>
</dbReference>
<dbReference type="Gene3D" id="2.30.30.290">
    <property type="entry name" value="YopX-like domains"/>
    <property type="match status" value="1"/>
</dbReference>
<accession>A0A2P2DXA8</accession>
<reference evidence="2 3" key="1">
    <citation type="submission" date="2018-02" db="EMBL/GenBank/DDBJ databases">
        <title>Novel Leptospira species isolated from soil and water in Japan.</title>
        <authorList>
            <person name="Nakao R."/>
            <person name="Masuzawa T."/>
        </authorList>
    </citation>
    <scope>NUCLEOTIDE SEQUENCE [LARGE SCALE GENOMIC DNA]</scope>
    <source>
        <strain evidence="2 3">YH101</strain>
    </source>
</reference>